<protein>
    <submittedName>
        <fullName evidence="1">Uncharacterized protein</fullName>
    </submittedName>
</protein>
<organism evidence="1">
    <name type="scientific">Siphoviridae sp. cto6l14</name>
    <dbReference type="NCBI Taxonomy" id="2827590"/>
    <lineage>
        <taxon>Viruses</taxon>
        <taxon>Duplodnaviria</taxon>
        <taxon>Heunggongvirae</taxon>
        <taxon>Uroviricota</taxon>
        <taxon>Caudoviricetes</taxon>
    </lineage>
</organism>
<reference evidence="1" key="1">
    <citation type="journal article" date="2021" name="Proc. Natl. Acad. Sci. U.S.A.">
        <title>A Catalog of Tens of Thousands of Viruses from Human Metagenomes Reveals Hidden Associations with Chronic Diseases.</title>
        <authorList>
            <person name="Tisza M.J."/>
            <person name="Buck C.B."/>
        </authorList>
    </citation>
    <scope>NUCLEOTIDE SEQUENCE</scope>
    <source>
        <strain evidence="1">Cto6l14</strain>
    </source>
</reference>
<sequence>MTTQKWYYKIVDNETGETKCCVEISWHIKPEALCDVLGLEGYYAVEITKDEYEEG</sequence>
<dbReference type="EMBL" id="BK015887">
    <property type="protein sequence ID" value="DAD71753.1"/>
    <property type="molecule type" value="Genomic_DNA"/>
</dbReference>
<name>A0A8S5LP26_9CAUD</name>
<evidence type="ECO:0000313" key="1">
    <source>
        <dbReference type="EMBL" id="DAD71753.1"/>
    </source>
</evidence>
<accession>A0A8S5LP26</accession>
<proteinExistence type="predicted"/>